<dbReference type="EMBL" id="QSLJ01000001">
    <property type="protein sequence ID" value="RHF38606.1"/>
    <property type="molecule type" value="Genomic_DNA"/>
</dbReference>
<feature type="transmembrane region" description="Helical" evidence="2">
    <location>
        <begin position="204"/>
        <end position="222"/>
    </location>
</feature>
<evidence type="ECO:0000256" key="1">
    <source>
        <dbReference type="ARBA" id="ARBA00007362"/>
    </source>
</evidence>
<feature type="domain" description="EamA" evidence="3">
    <location>
        <begin position="148"/>
        <end position="275"/>
    </location>
</feature>
<dbReference type="PANTHER" id="PTHR22911">
    <property type="entry name" value="ACYL-MALONYL CONDENSING ENZYME-RELATED"/>
    <property type="match status" value="1"/>
</dbReference>
<evidence type="ECO:0000313" key="4">
    <source>
        <dbReference type="EMBL" id="RHF38606.1"/>
    </source>
</evidence>
<feature type="transmembrane region" description="Helical" evidence="2">
    <location>
        <begin position="260"/>
        <end position="278"/>
    </location>
</feature>
<keyword evidence="5" id="KW-1185">Reference proteome</keyword>
<dbReference type="Proteomes" id="UP000283983">
    <property type="component" value="Unassembled WGS sequence"/>
</dbReference>
<evidence type="ECO:0000256" key="2">
    <source>
        <dbReference type="SAM" id="Phobius"/>
    </source>
</evidence>
<evidence type="ECO:0000313" key="5">
    <source>
        <dbReference type="Proteomes" id="UP000283983"/>
    </source>
</evidence>
<sequence length="291" mass="31140">MEGVSTTYDDRRALRGVFCLFGTAVCWSFMGILTKWNTQSPFLIGGVTSTIVLVFTLVVARPQLRFSPLIVGVGLASFFTGLTFRYANQLTTVGNAIVLQYTSMIFVIVYQSLAERRMPALRHVLVVLGAFAGMALFFMGSLSAEGMLGNLLAIASGASFGLQFYLNSRPGAAPLVSSLVASVCSMVPLLFMFDRLPQVSPAEWGYMAASGVFCSSFANILFSKGIGKVPAFTANLICMSEVIMAPTWSFFIFGETFSETALAGAALIVASIVVNLALDARARSRAAETSI</sequence>
<feature type="transmembrane region" description="Helical" evidence="2">
    <location>
        <begin position="93"/>
        <end position="113"/>
    </location>
</feature>
<keyword evidence="2" id="KW-0472">Membrane</keyword>
<gene>
    <name evidence="4" type="ORF">DW682_02605</name>
</gene>
<protein>
    <recommendedName>
        <fullName evidence="3">EamA domain-containing protein</fullName>
    </recommendedName>
</protein>
<evidence type="ECO:0000259" key="3">
    <source>
        <dbReference type="Pfam" id="PF00892"/>
    </source>
</evidence>
<keyword evidence="2" id="KW-1133">Transmembrane helix</keyword>
<dbReference type="GO" id="GO:0016020">
    <property type="term" value="C:membrane"/>
    <property type="evidence" value="ECO:0007669"/>
    <property type="project" value="InterPro"/>
</dbReference>
<reference evidence="4 5" key="1">
    <citation type="submission" date="2018-08" db="EMBL/GenBank/DDBJ databases">
        <title>A genome reference for cultivated species of the human gut microbiota.</title>
        <authorList>
            <person name="Zou Y."/>
            <person name="Xue W."/>
            <person name="Luo G."/>
        </authorList>
    </citation>
    <scope>NUCLEOTIDE SEQUENCE [LARGE SCALE GENOMIC DNA]</scope>
    <source>
        <strain evidence="4 5">AM25-33</strain>
    </source>
</reference>
<feature type="transmembrane region" description="Helical" evidence="2">
    <location>
        <begin position="234"/>
        <end position="254"/>
    </location>
</feature>
<dbReference type="InterPro" id="IPR000620">
    <property type="entry name" value="EamA_dom"/>
</dbReference>
<dbReference type="RefSeq" id="WP_118102864.1">
    <property type="nucleotide sequence ID" value="NZ_CABJEU010000001.1"/>
</dbReference>
<keyword evidence="2" id="KW-0812">Transmembrane</keyword>
<dbReference type="AlphaFoldDB" id="A0A414NFP0"/>
<feature type="domain" description="EamA" evidence="3">
    <location>
        <begin position="15"/>
        <end position="138"/>
    </location>
</feature>
<feature type="transmembrane region" description="Helical" evidence="2">
    <location>
        <begin position="66"/>
        <end position="87"/>
    </location>
</feature>
<comment type="similarity">
    <text evidence="1">Belongs to the EamA transporter family.</text>
</comment>
<dbReference type="InterPro" id="IPR037185">
    <property type="entry name" value="EmrE-like"/>
</dbReference>
<feature type="transmembrane region" description="Helical" evidence="2">
    <location>
        <begin position="42"/>
        <end position="59"/>
    </location>
</feature>
<organism evidence="4 5">
    <name type="scientific">Collinsella intestinalis</name>
    <dbReference type="NCBI Taxonomy" id="147207"/>
    <lineage>
        <taxon>Bacteria</taxon>
        <taxon>Bacillati</taxon>
        <taxon>Actinomycetota</taxon>
        <taxon>Coriobacteriia</taxon>
        <taxon>Coriobacteriales</taxon>
        <taxon>Coriobacteriaceae</taxon>
        <taxon>Collinsella</taxon>
    </lineage>
</organism>
<dbReference type="InParanoid" id="A0A414NFP0"/>
<feature type="transmembrane region" description="Helical" evidence="2">
    <location>
        <begin position="12"/>
        <end position="30"/>
    </location>
</feature>
<dbReference type="Pfam" id="PF00892">
    <property type="entry name" value="EamA"/>
    <property type="match status" value="2"/>
</dbReference>
<proteinExistence type="inferred from homology"/>
<feature type="transmembrane region" description="Helical" evidence="2">
    <location>
        <begin position="147"/>
        <end position="166"/>
    </location>
</feature>
<feature type="transmembrane region" description="Helical" evidence="2">
    <location>
        <begin position="120"/>
        <end position="141"/>
    </location>
</feature>
<accession>A0A414NFP0</accession>
<feature type="transmembrane region" description="Helical" evidence="2">
    <location>
        <begin position="173"/>
        <end position="192"/>
    </location>
</feature>
<comment type="caution">
    <text evidence="4">The sequence shown here is derived from an EMBL/GenBank/DDBJ whole genome shotgun (WGS) entry which is preliminary data.</text>
</comment>
<name>A0A414NFP0_9ACTN</name>
<dbReference type="SUPFAM" id="SSF103481">
    <property type="entry name" value="Multidrug resistance efflux transporter EmrE"/>
    <property type="match status" value="1"/>
</dbReference>